<dbReference type="PANTHER" id="PTHR33121:SF70">
    <property type="entry name" value="SIGNALING PROTEIN YKOW"/>
    <property type="match status" value="1"/>
</dbReference>
<evidence type="ECO:0000259" key="1">
    <source>
        <dbReference type="PROSITE" id="PS50883"/>
    </source>
</evidence>
<dbReference type="SUPFAM" id="SSF141868">
    <property type="entry name" value="EAL domain-like"/>
    <property type="match status" value="1"/>
</dbReference>
<proteinExistence type="predicted"/>
<accession>A0A418XA16</accession>
<keyword evidence="3" id="KW-1185">Reference proteome</keyword>
<evidence type="ECO:0000313" key="3">
    <source>
        <dbReference type="Proteomes" id="UP000284006"/>
    </source>
</evidence>
<dbReference type="CDD" id="cd01948">
    <property type="entry name" value="EAL"/>
    <property type="match status" value="1"/>
</dbReference>
<dbReference type="Pfam" id="PF00563">
    <property type="entry name" value="EAL"/>
    <property type="match status" value="1"/>
</dbReference>
<dbReference type="PROSITE" id="PS50883">
    <property type="entry name" value="EAL"/>
    <property type="match status" value="1"/>
</dbReference>
<dbReference type="SMART" id="SM00052">
    <property type="entry name" value="EAL"/>
    <property type="match status" value="1"/>
</dbReference>
<evidence type="ECO:0000313" key="2">
    <source>
        <dbReference type="EMBL" id="RJG09336.1"/>
    </source>
</evidence>
<dbReference type="EMBL" id="QYUP01000178">
    <property type="protein sequence ID" value="RJG09336.1"/>
    <property type="molecule type" value="Genomic_DNA"/>
</dbReference>
<sequence length="181" mass="20012">WRRNGFGNLRLAINLSARQCQGRELLPRLDQLIARAGVDPAMLELEITESAAMRDPEYTRGLLRQVRERGIHVAIDDFGTGYSSLSYLKLFAIDRIKIDRAFVTDMENDPNDAAIVTATVGLAHSLGLAVVAEGVETQAQSSFLRKQGCDEAQGYLFARPMPASQFLDFMRTGKELPATVP</sequence>
<dbReference type="InterPro" id="IPR050706">
    <property type="entry name" value="Cyclic-di-GMP_PDE-like"/>
</dbReference>
<dbReference type="InterPro" id="IPR001633">
    <property type="entry name" value="EAL_dom"/>
</dbReference>
<dbReference type="RefSeq" id="WP_147373980.1">
    <property type="nucleotide sequence ID" value="NZ_QYUP01000178.1"/>
</dbReference>
<organism evidence="2 3">
    <name type="scientific">Massilia cavernae</name>
    <dbReference type="NCBI Taxonomy" id="2320864"/>
    <lineage>
        <taxon>Bacteria</taxon>
        <taxon>Pseudomonadati</taxon>
        <taxon>Pseudomonadota</taxon>
        <taxon>Betaproteobacteria</taxon>
        <taxon>Burkholderiales</taxon>
        <taxon>Oxalobacteraceae</taxon>
        <taxon>Telluria group</taxon>
        <taxon>Massilia</taxon>
    </lineage>
</organism>
<dbReference type="OrthoDB" id="9813903at2"/>
<name>A0A418XA16_9BURK</name>
<protein>
    <submittedName>
        <fullName evidence="2">EAL domain-containing protein</fullName>
    </submittedName>
</protein>
<feature type="non-terminal residue" evidence="2">
    <location>
        <position position="1"/>
    </location>
</feature>
<reference evidence="2 3" key="1">
    <citation type="submission" date="2018-09" db="EMBL/GenBank/DDBJ databases">
        <authorList>
            <person name="Zhu H."/>
        </authorList>
    </citation>
    <scope>NUCLEOTIDE SEQUENCE [LARGE SCALE GENOMIC DNA]</scope>
    <source>
        <strain evidence="2 3">K1S02-61</strain>
    </source>
</reference>
<dbReference type="InterPro" id="IPR035919">
    <property type="entry name" value="EAL_sf"/>
</dbReference>
<dbReference type="Gene3D" id="3.20.20.450">
    <property type="entry name" value="EAL domain"/>
    <property type="match status" value="1"/>
</dbReference>
<dbReference type="GO" id="GO:0071111">
    <property type="term" value="F:cyclic-guanylate-specific phosphodiesterase activity"/>
    <property type="evidence" value="ECO:0007669"/>
    <property type="project" value="InterPro"/>
</dbReference>
<comment type="caution">
    <text evidence="2">The sequence shown here is derived from an EMBL/GenBank/DDBJ whole genome shotgun (WGS) entry which is preliminary data.</text>
</comment>
<gene>
    <name evidence="2" type="ORF">D3872_23310</name>
</gene>
<dbReference type="PANTHER" id="PTHR33121">
    <property type="entry name" value="CYCLIC DI-GMP PHOSPHODIESTERASE PDEF"/>
    <property type="match status" value="1"/>
</dbReference>
<dbReference type="Proteomes" id="UP000284006">
    <property type="component" value="Unassembled WGS sequence"/>
</dbReference>
<dbReference type="AlphaFoldDB" id="A0A418XA16"/>
<feature type="domain" description="EAL" evidence="1">
    <location>
        <begin position="1"/>
        <end position="174"/>
    </location>
</feature>